<keyword evidence="5" id="KW-0694">RNA-binding</keyword>
<dbReference type="GO" id="GO:0003735">
    <property type="term" value="F:structural constituent of ribosome"/>
    <property type="evidence" value="ECO:0007669"/>
    <property type="project" value="InterPro"/>
</dbReference>
<dbReference type="SUPFAM" id="SSF50104">
    <property type="entry name" value="Translation proteins SH3-like domain"/>
    <property type="match status" value="1"/>
</dbReference>
<dbReference type="SMART" id="SM00739">
    <property type="entry name" value="KOW"/>
    <property type="match status" value="1"/>
</dbReference>
<evidence type="ECO:0000256" key="5">
    <source>
        <dbReference type="HAMAP-Rule" id="MF_01326"/>
    </source>
</evidence>
<dbReference type="GO" id="GO:1990904">
    <property type="term" value="C:ribonucleoprotein complex"/>
    <property type="evidence" value="ECO:0007669"/>
    <property type="project" value="UniProtKB-KW"/>
</dbReference>
<comment type="function">
    <text evidence="5">One of the proteins that surrounds the polypeptide exit tunnel on the outside of the subunit.</text>
</comment>
<dbReference type="InterPro" id="IPR003256">
    <property type="entry name" value="Ribosomal_uL24"/>
</dbReference>
<dbReference type="KEGG" id="vai:BU251_03145"/>
<dbReference type="Pfam" id="PF17136">
    <property type="entry name" value="ribosomal_L24"/>
    <property type="match status" value="1"/>
</dbReference>
<comment type="subunit">
    <text evidence="5">Part of the 50S ribosomal subunit.</text>
</comment>
<dbReference type="Proteomes" id="UP000287243">
    <property type="component" value="Chromosome"/>
</dbReference>
<evidence type="ECO:0000256" key="1">
    <source>
        <dbReference type="ARBA" id="ARBA00010618"/>
    </source>
</evidence>
<keyword evidence="3 5" id="KW-0687">Ribonucleoprotein</keyword>
<feature type="domain" description="KOW" evidence="7">
    <location>
        <begin position="3"/>
        <end position="30"/>
    </location>
</feature>
<organism evidence="8 9">
    <name type="scientific">Velamenicoccus archaeovorus</name>
    <dbReference type="NCBI Taxonomy" id="1930593"/>
    <lineage>
        <taxon>Bacteria</taxon>
        <taxon>Pseudomonadati</taxon>
        <taxon>Candidatus Omnitrophota</taxon>
        <taxon>Candidatus Velamenicoccus</taxon>
    </lineage>
</organism>
<protein>
    <recommendedName>
        <fullName evidence="4 5">Large ribosomal subunit protein uL24</fullName>
    </recommendedName>
</protein>
<dbReference type="NCBIfam" id="TIGR01079">
    <property type="entry name" value="rplX_bact"/>
    <property type="match status" value="1"/>
</dbReference>
<evidence type="ECO:0000256" key="2">
    <source>
        <dbReference type="ARBA" id="ARBA00022980"/>
    </source>
</evidence>
<keyword evidence="2 5" id="KW-0689">Ribosomal protein</keyword>
<dbReference type="InterPro" id="IPR005824">
    <property type="entry name" value="KOW"/>
</dbReference>
<dbReference type="PANTHER" id="PTHR12903">
    <property type="entry name" value="MITOCHONDRIAL RIBOSOMAL PROTEIN L24"/>
    <property type="match status" value="1"/>
</dbReference>
<name>A0A410P3Z6_VELA1</name>
<dbReference type="InterPro" id="IPR005825">
    <property type="entry name" value="Ribosomal_uL24_CS"/>
</dbReference>
<keyword evidence="9" id="KW-1185">Reference proteome</keyword>
<dbReference type="PROSITE" id="PS01108">
    <property type="entry name" value="RIBOSOMAL_L24"/>
    <property type="match status" value="1"/>
</dbReference>
<dbReference type="RefSeq" id="WP_128699437.1">
    <property type="nucleotide sequence ID" value="NZ_CP019384.1"/>
</dbReference>
<evidence type="ECO:0000256" key="3">
    <source>
        <dbReference type="ARBA" id="ARBA00023274"/>
    </source>
</evidence>
<reference evidence="8 9" key="1">
    <citation type="submission" date="2017-01" db="EMBL/GenBank/DDBJ databases">
        <title>First insights into the biology of 'candidatus Vampirococcus archaeovorus'.</title>
        <authorList>
            <person name="Kizina J."/>
            <person name="Jordan S."/>
            <person name="Stueber K."/>
            <person name="Reinhardt R."/>
            <person name="Harder J."/>
        </authorList>
    </citation>
    <scope>NUCLEOTIDE SEQUENCE [LARGE SCALE GENOMIC DNA]</scope>
    <source>
        <strain evidence="8 9">LiM</strain>
    </source>
</reference>
<evidence type="ECO:0000259" key="7">
    <source>
        <dbReference type="SMART" id="SM00739"/>
    </source>
</evidence>
<accession>A0A410P3Z6</accession>
<evidence type="ECO:0000313" key="9">
    <source>
        <dbReference type="Proteomes" id="UP000287243"/>
    </source>
</evidence>
<dbReference type="InterPro" id="IPR008991">
    <property type="entry name" value="Translation_prot_SH3-like_sf"/>
</dbReference>
<dbReference type="OrthoDB" id="9807419at2"/>
<dbReference type="InterPro" id="IPR014722">
    <property type="entry name" value="Rib_uL2_dom2"/>
</dbReference>
<evidence type="ECO:0000313" key="8">
    <source>
        <dbReference type="EMBL" id="QAT16798.1"/>
    </source>
</evidence>
<dbReference type="CDD" id="cd06089">
    <property type="entry name" value="KOW_RPL26"/>
    <property type="match status" value="1"/>
</dbReference>
<dbReference type="AlphaFoldDB" id="A0A410P3Z6"/>
<dbReference type="GO" id="GO:0019843">
    <property type="term" value="F:rRNA binding"/>
    <property type="evidence" value="ECO:0007669"/>
    <property type="project" value="UniProtKB-UniRule"/>
</dbReference>
<dbReference type="HAMAP" id="MF_01326_B">
    <property type="entry name" value="Ribosomal_uL24_B"/>
    <property type="match status" value="1"/>
</dbReference>
<comment type="function">
    <text evidence="5">One of two assembly initiator proteins, it binds directly to the 5'-end of the 23S rRNA, where it nucleates assembly of the 50S subunit.</text>
</comment>
<proteinExistence type="inferred from homology"/>
<gene>
    <name evidence="5" type="primary">rplX</name>
    <name evidence="8" type="ORF">BU251_03145</name>
</gene>
<evidence type="ECO:0000256" key="6">
    <source>
        <dbReference type="RuleBase" id="RU003477"/>
    </source>
</evidence>
<dbReference type="EMBL" id="CP019384">
    <property type="protein sequence ID" value="QAT16798.1"/>
    <property type="molecule type" value="Genomic_DNA"/>
</dbReference>
<dbReference type="InterPro" id="IPR057264">
    <property type="entry name" value="Ribosomal_uL24_C"/>
</dbReference>
<comment type="similarity">
    <text evidence="1 5 6">Belongs to the universal ribosomal protein uL24 family.</text>
</comment>
<evidence type="ECO:0000256" key="4">
    <source>
        <dbReference type="ARBA" id="ARBA00035206"/>
    </source>
</evidence>
<keyword evidence="5" id="KW-0699">rRNA-binding</keyword>
<dbReference type="Pfam" id="PF00467">
    <property type="entry name" value="KOW"/>
    <property type="match status" value="1"/>
</dbReference>
<dbReference type="GO" id="GO:0005840">
    <property type="term" value="C:ribosome"/>
    <property type="evidence" value="ECO:0007669"/>
    <property type="project" value="UniProtKB-KW"/>
</dbReference>
<dbReference type="GO" id="GO:0006412">
    <property type="term" value="P:translation"/>
    <property type="evidence" value="ECO:0007669"/>
    <property type="project" value="UniProtKB-UniRule"/>
</dbReference>
<sequence length="104" mass="11649">MNKIRKGDTVAVMKGKDKGKKGKVLHVMPETGKVLVEGINFVKKHQRKTRQDQQEAGIVQVERPMSAANLMVVCKNCQVPARVGFTVLKDQTKARICKKCNEPF</sequence>
<dbReference type="Gene3D" id="2.30.30.30">
    <property type="match status" value="1"/>
</dbReference>
<dbReference type="InterPro" id="IPR041988">
    <property type="entry name" value="Ribosomal_uL24_KOW"/>
</dbReference>